<dbReference type="Pfam" id="PF19888">
    <property type="entry name" value="DUF6361"/>
    <property type="match status" value="1"/>
</dbReference>
<organism evidence="2 3">
    <name type="scientific">Gimesia aquarii</name>
    <dbReference type="NCBI Taxonomy" id="2527964"/>
    <lineage>
        <taxon>Bacteria</taxon>
        <taxon>Pseudomonadati</taxon>
        <taxon>Planctomycetota</taxon>
        <taxon>Planctomycetia</taxon>
        <taxon>Planctomycetales</taxon>
        <taxon>Planctomycetaceae</taxon>
        <taxon>Gimesia</taxon>
    </lineage>
</organism>
<dbReference type="Proteomes" id="UP000318704">
    <property type="component" value="Chromosome"/>
</dbReference>
<evidence type="ECO:0000313" key="3">
    <source>
        <dbReference type="Proteomes" id="UP000318704"/>
    </source>
</evidence>
<proteinExistence type="predicted"/>
<name>A0A517VQH8_9PLAN</name>
<sequence length="427" mass="48407">MIHQTGIASAIGWVDFSSEHREKVKSVIDLLSTPGVVDELGIGVIRDSFSDSLFPGISTIQTRAKYFLTVPRIFRDYEKLSASKRRGKKLATYLNDHENLCMEAMVANHEDDPQGGIIGESFAEKQGEVQRKPSSVYWTGIRQFGLIRTPLSLQAFCRRFANPDQPLQDLVQGSDKTKGDDPDAAGQENTTINGPAYMDGWIESLTVDLSKEEAYFLSNQMQARVPMSLLGQILLDSEVQTQFLSLPSEWNFTTFADEAPFLGQLPESLRKIIAGARDFWQLMYGAHVRYNCLLQMQHGTSAVRGEFEAEWDEWLEDLQSFPWARWDTGLLWKLTKIHRRRVRDNTVHFVESWIEGLRSGDDTKSLDELVTRQERFNKKGRARLNPTAEESISEWVGIADLNYRLNVARTIISDIHVAIAQSEGDDA</sequence>
<gene>
    <name evidence="2" type="ORF">V144x_07180</name>
</gene>
<dbReference type="RefSeq" id="WP_144981429.1">
    <property type="nucleotide sequence ID" value="NZ_CP037920.1"/>
</dbReference>
<evidence type="ECO:0000256" key="1">
    <source>
        <dbReference type="SAM" id="MobiDB-lite"/>
    </source>
</evidence>
<dbReference type="AlphaFoldDB" id="A0A517VQH8"/>
<feature type="region of interest" description="Disordered" evidence="1">
    <location>
        <begin position="167"/>
        <end position="192"/>
    </location>
</feature>
<dbReference type="KEGG" id="gaw:V144x_07180"/>
<evidence type="ECO:0000313" key="2">
    <source>
        <dbReference type="EMBL" id="QDT95276.1"/>
    </source>
</evidence>
<accession>A0A517VQH8</accession>
<protein>
    <submittedName>
        <fullName evidence="2">Uncharacterized protein</fullName>
    </submittedName>
</protein>
<dbReference type="EMBL" id="CP037920">
    <property type="protein sequence ID" value="QDT95276.1"/>
    <property type="molecule type" value="Genomic_DNA"/>
</dbReference>
<reference evidence="2 3" key="1">
    <citation type="submission" date="2019-03" db="EMBL/GenBank/DDBJ databases">
        <title>Deep-cultivation of Planctomycetes and their phenomic and genomic characterization uncovers novel biology.</title>
        <authorList>
            <person name="Wiegand S."/>
            <person name="Jogler M."/>
            <person name="Boedeker C."/>
            <person name="Pinto D."/>
            <person name="Vollmers J."/>
            <person name="Rivas-Marin E."/>
            <person name="Kohn T."/>
            <person name="Peeters S.H."/>
            <person name="Heuer A."/>
            <person name="Rast P."/>
            <person name="Oberbeckmann S."/>
            <person name="Bunk B."/>
            <person name="Jeske O."/>
            <person name="Meyerdierks A."/>
            <person name="Storesund J.E."/>
            <person name="Kallscheuer N."/>
            <person name="Luecker S."/>
            <person name="Lage O.M."/>
            <person name="Pohl T."/>
            <person name="Merkel B.J."/>
            <person name="Hornburger P."/>
            <person name="Mueller R.-W."/>
            <person name="Bruemmer F."/>
            <person name="Labrenz M."/>
            <person name="Spormann A.M."/>
            <person name="Op den Camp H."/>
            <person name="Overmann J."/>
            <person name="Amann R."/>
            <person name="Jetten M.S.M."/>
            <person name="Mascher T."/>
            <person name="Medema M.H."/>
            <person name="Devos D.P."/>
            <person name="Kaster A.-K."/>
            <person name="Ovreas L."/>
            <person name="Rohde M."/>
            <person name="Galperin M.Y."/>
            <person name="Jogler C."/>
        </authorList>
    </citation>
    <scope>NUCLEOTIDE SEQUENCE [LARGE SCALE GENOMIC DNA]</scope>
    <source>
        <strain evidence="2 3">V144</strain>
    </source>
</reference>
<dbReference type="InterPro" id="IPR045941">
    <property type="entry name" value="DUF6361"/>
</dbReference>